<organism evidence="2 3">
    <name type="scientific">Gekko japonicus</name>
    <name type="common">Schlegel's Japanese gecko</name>
    <dbReference type="NCBI Taxonomy" id="146911"/>
    <lineage>
        <taxon>Eukaryota</taxon>
        <taxon>Metazoa</taxon>
        <taxon>Chordata</taxon>
        <taxon>Craniata</taxon>
        <taxon>Vertebrata</taxon>
        <taxon>Euteleostomi</taxon>
        <taxon>Lepidosauria</taxon>
        <taxon>Squamata</taxon>
        <taxon>Bifurcata</taxon>
        <taxon>Gekkota</taxon>
        <taxon>Gekkonidae</taxon>
        <taxon>Gekkoninae</taxon>
        <taxon>Gekko</taxon>
    </lineage>
</organism>
<feature type="compositionally biased region" description="Basic and acidic residues" evidence="1">
    <location>
        <begin position="242"/>
        <end position="260"/>
    </location>
</feature>
<proteinExistence type="predicted"/>
<evidence type="ECO:0000256" key="1">
    <source>
        <dbReference type="SAM" id="MobiDB-lite"/>
    </source>
</evidence>
<feature type="region of interest" description="Disordered" evidence="1">
    <location>
        <begin position="226"/>
        <end position="565"/>
    </location>
</feature>
<feature type="compositionally biased region" description="Basic and acidic residues" evidence="1">
    <location>
        <begin position="64"/>
        <end position="74"/>
    </location>
</feature>
<evidence type="ECO:0000313" key="2">
    <source>
        <dbReference type="Proteomes" id="UP000694871"/>
    </source>
</evidence>
<keyword evidence="2" id="KW-1185">Reference proteome</keyword>
<feature type="compositionally biased region" description="Basic residues" evidence="1">
    <location>
        <begin position="497"/>
        <end position="509"/>
    </location>
</feature>
<dbReference type="RefSeq" id="XP_015280794.1">
    <property type="nucleotide sequence ID" value="XM_015425308.1"/>
</dbReference>
<name>A0ABM1L4A7_GEKJA</name>
<evidence type="ECO:0000313" key="3">
    <source>
        <dbReference type="RefSeq" id="XP_015280794.1"/>
    </source>
</evidence>
<dbReference type="Proteomes" id="UP000694871">
    <property type="component" value="Unplaced"/>
</dbReference>
<feature type="compositionally biased region" description="Basic and acidic residues" evidence="1">
    <location>
        <begin position="382"/>
        <end position="399"/>
    </location>
</feature>
<protein>
    <submittedName>
        <fullName evidence="3">Probable endo-1,3(4)-beta-glucanase AFLA_105200</fullName>
    </submittedName>
</protein>
<feature type="region of interest" description="Disordered" evidence="1">
    <location>
        <begin position="91"/>
        <end position="142"/>
    </location>
</feature>
<gene>
    <name evidence="3" type="primary">LOC107122265</name>
</gene>
<reference evidence="3" key="1">
    <citation type="submission" date="2025-08" db="UniProtKB">
        <authorList>
            <consortium name="RefSeq"/>
        </authorList>
    </citation>
    <scope>IDENTIFICATION</scope>
</reference>
<feature type="compositionally biased region" description="Polar residues" evidence="1">
    <location>
        <begin position="121"/>
        <end position="134"/>
    </location>
</feature>
<feature type="compositionally biased region" description="Basic and acidic residues" evidence="1">
    <location>
        <begin position="91"/>
        <end position="111"/>
    </location>
</feature>
<feature type="compositionally biased region" description="Polar residues" evidence="1">
    <location>
        <begin position="303"/>
        <end position="317"/>
    </location>
</feature>
<feature type="region of interest" description="Disordered" evidence="1">
    <location>
        <begin position="47"/>
        <end position="76"/>
    </location>
</feature>
<accession>A0ABM1L4A7</accession>
<sequence>MAQAAEHLEAVPDPLEAVPDPQVLVTVDKVNDDEELISKVARDPQALVTFDETSEQEDPAAQETLKEADREPALKTEPLVTGNEIGELEELRLNEPLHFETETFSDRREEKEVLEDPGDFLSSQVPEDPSTSVTVGEIDEDNDYQPLVTLDEVTEADDDFPEGELNFVTVDGIGSKDEEEEKVTVTSTDMVEVVVKTVPETETATAVAETTEGLPWAAKQEETVILDDASPGEKVCPGENLPEEKKASEAQMEVAEKESVAAEIDTQETTLVETEKDEGGEDLEETLKEETEVEAQLAPPVAESTSKLTEQPDNQGSDMEDRQQPSEMESPEEDVEAKATEMDVEGCPEFATPTEQTGDVVTAAPAQEVSVGGRQTAGGEDPEARSERLGQDPGGKEESCSEVTPSQSSEKPEKECLGSRTASSTARPPQETPPVPTQYLLRPPKRPRRQGEDAVGATQSVGHLPGATARKQPRRQAPEPVARKEKGVVVPSTGRTTRAHPHGRGRHPHPQSSADVGTGGRRVSKPSAGTPPLHPGRRPGLRKEAGQGEGGDGLPQEDGAGSGEV</sequence>
<dbReference type="GeneID" id="107122265"/>
<feature type="compositionally biased region" description="Acidic residues" evidence="1">
    <location>
        <begin position="275"/>
        <end position="284"/>
    </location>
</feature>